<gene>
    <name evidence="2" type="ORF">KSP39_PZI005812</name>
</gene>
<keyword evidence="3" id="KW-1185">Reference proteome</keyword>
<protein>
    <submittedName>
        <fullName evidence="2">Uncharacterized protein</fullName>
    </submittedName>
</protein>
<evidence type="ECO:0000256" key="1">
    <source>
        <dbReference type="SAM" id="MobiDB-lite"/>
    </source>
</evidence>
<evidence type="ECO:0000313" key="2">
    <source>
        <dbReference type="EMBL" id="KAK8949350.1"/>
    </source>
</evidence>
<accession>A0AAP0BSJ0</accession>
<sequence>MGRHGKDSSTLLHSSSSIQLLQKRFKQLQRIRKKKQKRELLKLVSGAEFPGSALSCSRFLSCNSNLQVHEEAGEFPAMPASLPRSPPSRTTDVDTSLHL</sequence>
<reference evidence="2 3" key="1">
    <citation type="journal article" date="2022" name="Nat. Plants">
        <title>Genomes of leafy and leafless Platanthera orchids illuminate the evolution of mycoheterotrophy.</title>
        <authorList>
            <person name="Li M.H."/>
            <person name="Liu K.W."/>
            <person name="Li Z."/>
            <person name="Lu H.C."/>
            <person name="Ye Q.L."/>
            <person name="Zhang D."/>
            <person name="Wang J.Y."/>
            <person name="Li Y.F."/>
            <person name="Zhong Z.M."/>
            <person name="Liu X."/>
            <person name="Yu X."/>
            <person name="Liu D.K."/>
            <person name="Tu X.D."/>
            <person name="Liu B."/>
            <person name="Hao Y."/>
            <person name="Liao X.Y."/>
            <person name="Jiang Y.T."/>
            <person name="Sun W.H."/>
            <person name="Chen J."/>
            <person name="Chen Y.Q."/>
            <person name="Ai Y."/>
            <person name="Zhai J.W."/>
            <person name="Wu S.S."/>
            <person name="Zhou Z."/>
            <person name="Hsiao Y.Y."/>
            <person name="Wu W.L."/>
            <person name="Chen Y.Y."/>
            <person name="Lin Y.F."/>
            <person name="Hsu J.L."/>
            <person name="Li C.Y."/>
            <person name="Wang Z.W."/>
            <person name="Zhao X."/>
            <person name="Zhong W.Y."/>
            <person name="Ma X.K."/>
            <person name="Ma L."/>
            <person name="Huang J."/>
            <person name="Chen G.Z."/>
            <person name="Huang M.Z."/>
            <person name="Huang L."/>
            <person name="Peng D.H."/>
            <person name="Luo Y.B."/>
            <person name="Zou S.Q."/>
            <person name="Chen S.P."/>
            <person name="Lan S."/>
            <person name="Tsai W.C."/>
            <person name="Van de Peer Y."/>
            <person name="Liu Z.J."/>
        </authorList>
    </citation>
    <scope>NUCLEOTIDE SEQUENCE [LARGE SCALE GENOMIC DNA]</scope>
    <source>
        <strain evidence="2">Lor287</strain>
    </source>
</reference>
<feature type="region of interest" description="Disordered" evidence="1">
    <location>
        <begin position="74"/>
        <end position="99"/>
    </location>
</feature>
<proteinExistence type="predicted"/>
<comment type="caution">
    <text evidence="2">The sequence shown here is derived from an EMBL/GenBank/DDBJ whole genome shotgun (WGS) entry which is preliminary data.</text>
</comment>
<organism evidence="2 3">
    <name type="scientific">Platanthera zijinensis</name>
    <dbReference type="NCBI Taxonomy" id="2320716"/>
    <lineage>
        <taxon>Eukaryota</taxon>
        <taxon>Viridiplantae</taxon>
        <taxon>Streptophyta</taxon>
        <taxon>Embryophyta</taxon>
        <taxon>Tracheophyta</taxon>
        <taxon>Spermatophyta</taxon>
        <taxon>Magnoliopsida</taxon>
        <taxon>Liliopsida</taxon>
        <taxon>Asparagales</taxon>
        <taxon>Orchidaceae</taxon>
        <taxon>Orchidoideae</taxon>
        <taxon>Orchideae</taxon>
        <taxon>Orchidinae</taxon>
        <taxon>Platanthera</taxon>
    </lineage>
</organism>
<name>A0AAP0BSJ0_9ASPA</name>
<evidence type="ECO:0000313" key="3">
    <source>
        <dbReference type="Proteomes" id="UP001418222"/>
    </source>
</evidence>
<dbReference type="PANTHER" id="PTHR34570:SF12">
    <property type="entry name" value="EXPRESSED PROTEIN"/>
    <property type="match status" value="1"/>
</dbReference>
<dbReference type="EMBL" id="JBBWWQ010000004">
    <property type="protein sequence ID" value="KAK8949350.1"/>
    <property type="molecule type" value="Genomic_DNA"/>
</dbReference>
<dbReference type="Proteomes" id="UP001418222">
    <property type="component" value="Unassembled WGS sequence"/>
</dbReference>
<dbReference type="AlphaFoldDB" id="A0AAP0BSJ0"/>
<dbReference type="PANTHER" id="PTHR34570">
    <property type="entry name" value="OS03G0593100 PROTEIN"/>
    <property type="match status" value="1"/>
</dbReference>